<accession>A0A7L4PEJ2</accession>
<keyword evidence="3" id="KW-1185">Reference proteome</keyword>
<keyword evidence="1" id="KW-0472">Membrane</keyword>
<feature type="transmembrane region" description="Helical" evidence="1">
    <location>
        <begin position="210"/>
        <end position="228"/>
    </location>
</feature>
<keyword evidence="1" id="KW-0812">Transmembrane</keyword>
<dbReference type="RefSeq" id="WP_011901650.1">
    <property type="nucleotide sequence ID" value="NZ_JAAVJF010000004.1"/>
</dbReference>
<dbReference type="AlphaFoldDB" id="A0A7L4PEJ2"/>
<comment type="caution">
    <text evidence="2">The sequence shown here is derived from an EMBL/GenBank/DDBJ whole genome shotgun (WGS) entry which is preliminary data.</text>
</comment>
<organism evidence="2 3">
    <name type="scientific">Pyrobaculum arsenaticum</name>
    <dbReference type="NCBI Taxonomy" id="121277"/>
    <lineage>
        <taxon>Archaea</taxon>
        <taxon>Thermoproteota</taxon>
        <taxon>Thermoprotei</taxon>
        <taxon>Thermoproteales</taxon>
        <taxon>Thermoproteaceae</taxon>
        <taxon>Pyrobaculum</taxon>
    </lineage>
</organism>
<reference evidence="2 3" key="1">
    <citation type="journal article" date="2020" name="Nat. Commun.">
        <title>The structures of two archaeal type IV pili illuminate evolutionary relationships.</title>
        <authorList>
            <person name="Wang F."/>
            <person name="Baquero D.P."/>
            <person name="Su Z."/>
            <person name="Beltran L.C."/>
            <person name="Prangishvili D."/>
            <person name="Krupovic M."/>
            <person name="Egelman E.H."/>
        </authorList>
    </citation>
    <scope>NUCLEOTIDE SEQUENCE [LARGE SCALE GENOMIC DNA]</scope>
    <source>
        <strain evidence="2 3">2GA</strain>
    </source>
</reference>
<proteinExistence type="predicted"/>
<feature type="transmembrane region" description="Helical" evidence="1">
    <location>
        <begin position="106"/>
        <end position="126"/>
    </location>
</feature>
<sequence>MNAELLVWFYAGIFAGVLSTAVEEPAYASIFVMPLMLAVGEQPQVVVLSFTISTGLSGLLNLVYQKFGGQGAVIHFDRLQSVPVLLGVVIGVVVYIVLSWELLKFLIATSALATAVKIAFPEILAVKAPARLRSVVNFLAGFLDSILGTTLSFAFVRVIFGEVEALIPLLRTLEATEAVALKGKVIIGGILAGLGIFTGQRLVSCARSKLAEYAVTAALVVFAIWILILP</sequence>
<dbReference type="OMA" id="ELLVWFY"/>
<dbReference type="EMBL" id="JAAVJF010000004">
    <property type="protein sequence ID" value="NYR16066.1"/>
    <property type="molecule type" value="Genomic_DNA"/>
</dbReference>
<protein>
    <submittedName>
        <fullName evidence="2">Uncharacterized protein</fullName>
    </submittedName>
</protein>
<evidence type="ECO:0000313" key="3">
    <source>
        <dbReference type="Proteomes" id="UP000554766"/>
    </source>
</evidence>
<gene>
    <name evidence="2" type="ORF">HC235_09020</name>
</gene>
<feature type="transmembrane region" description="Helical" evidence="1">
    <location>
        <begin position="84"/>
        <end position="100"/>
    </location>
</feature>
<feature type="transmembrane region" description="Helical" evidence="1">
    <location>
        <begin position="138"/>
        <end position="160"/>
    </location>
</feature>
<name>A0A7L4PEJ2_9CREN</name>
<dbReference type="GeneID" id="5055492"/>
<evidence type="ECO:0000313" key="2">
    <source>
        <dbReference type="EMBL" id="NYR16066.1"/>
    </source>
</evidence>
<evidence type="ECO:0000256" key="1">
    <source>
        <dbReference type="SAM" id="Phobius"/>
    </source>
</evidence>
<feature type="transmembrane region" description="Helical" evidence="1">
    <location>
        <begin position="180"/>
        <end position="198"/>
    </location>
</feature>
<feature type="transmembrane region" description="Helical" evidence="1">
    <location>
        <begin position="45"/>
        <end position="64"/>
    </location>
</feature>
<keyword evidence="1" id="KW-1133">Transmembrane helix</keyword>
<dbReference type="Proteomes" id="UP000554766">
    <property type="component" value="Unassembled WGS sequence"/>
</dbReference>